<dbReference type="EC" id="2.4.1.-" evidence="11"/>
<evidence type="ECO:0000256" key="5">
    <source>
        <dbReference type="ARBA" id="ARBA00022679"/>
    </source>
</evidence>
<protein>
    <recommendedName>
        <fullName evidence="11">Mannosyltransferase</fullName>
        <ecNumber evidence="11">2.4.1.-</ecNumber>
    </recommendedName>
</protein>
<evidence type="ECO:0000256" key="8">
    <source>
        <dbReference type="ARBA" id="ARBA00022989"/>
    </source>
</evidence>
<dbReference type="AlphaFoldDB" id="A0AAQ4FFY5"/>
<dbReference type="Pfam" id="PF03901">
    <property type="entry name" value="Glyco_transf_22"/>
    <property type="match status" value="1"/>
</dbReference>
<organism evidence="13 14">
    <name type="scientific">Amblyomma americanum</name>
    <name type="common">Lone star tick</name>
    <dbReference type="NCBI Taxonomy" id="6943"/>
    <lineage>
        <taxon>Eukaryota</taxon>
        <taxon>Metazoa</taxon>
        <taxon>Ecdysozoa</taxon>
        <taxon>Arthropoda</taxon>
        <taxon>Chelicerata</taxon>
        <taxon>Arachnida</taxon>
        <taxon>Acari</taxon>
        <taxon>Parasitiformes</taxon>
        <taxon>Ixodida</taxon>
        <taxon>Ixodoidea</taxon>
        <taxon>Ixodidae</taxon>
        <taxon>Amblyomminae</taxon>
        <taxon>Amblyomma</taxon>
    </lineage>
</organism>
<keyword evidence="9 11" id="KW-0472">Membrane</keyword>
<evidence type="ECO:0000256" key="1">
    <source>
        <dbReference type="ARBA" id="ARBA00004477"/>
    </source>
</evidence>
<comment type="subcellular location">
    <subcellularLocation>
        <location evidence="1 11">Endoplasmic reticulum membrane</location>
        <topology evidence="1 11">Multi-pass membrane protein</topology>
    </subcellularLocation>
</comment>
<evidence type="ECO:0000256" key="12">
    <source>
        <dbReference type="SAM" id="SignalP"/>
    </source>
</evidence>
<keyword evidence="4 11" id="KW-0328">Glycosyltransferase</keyword>
<feature type="chain" id="PRO_5042930811" description="Mannosyltransferase" evidence="12">
    <location>
        <begin position="27"/>
        <end position="951"/>
    </location>
</feature>
<evidence type="ECO:0000256" key="2">
    <source>
        <dbReference type="ARBA" id="ARBA00004687"/>
    </source>
</evidence>
<dbReference type="GO" id="GO:0000026">
    <property type="term" value="F:alpha-1,2-mannosyltransferase activity"/>
    <property type="evidence" value="ECO:0007669"/>
    <property type="project" value="TreeGrafter"/>
</dbReference>
<dbReference type="GO" id="GO:0005789">
    <property type="term" value="C:endoplasmic reticulum membrane"/>
    <property type="evidence" value="ECO:0007669"/>
    <property type="project" value="UniProtKB-SubCell"/>
</dbReference>
<dbReference type="PANTHER" id="PTHR22760:SF3">
    <property type="entry name" value="GPI MANNOSYLTRANSFERASE 4"/>
    <property type="match status" value="1"/>
</dbReference>
<comment type="similarity">
    <text evidence="10">Belongs to the glycosyltransferase 22 family. PIGZ subfamily.</text>
</comment>
<evidence type="ECO:0000256" key="6">
    <source>
        <dbReference type="ARBA" id="ARBA00022692"/>
    </source>
</evidence>
<reference evidence="13 14" key="1">
    <citation type="journal article" date="2023" name="Arcadia Sci">
        <title>De novo assembly of a long-read Amblyomma americanum tick genome.</title>
        <authorList>
            <person name="Chou S."/>
            <person name="Poskanzer K.E."/>
            <person name="Rollins M."/>
            <person name="Thuy-Boun P.S."/>
        </authorList>
    </citation>
    <scope>NUCLEOTIDE SEQUENCE [LARGE SCALE GENOMIC DNA]</scope>
    <source>
        <strain evidence="13">F_SG_1</strain>
        <tissue evidence="13">Salivary glands</tissue>
    </source>
</reference>
<accession>A0AAQ4FFY5</accession>
<evidence type="ECO:0000256" key="10">
    <source>
        <dbReference type="ARBA" id="ARBA00038466"/>
    </source>
</evidence>
<sequence length="951" mass="105331">MSPPAMLSPVLSLASMLLLLPVGTNAFPAKFGMYSVRNNSICAAVVHTGANSSETELGETPNSKDIFGNAEKLPLSKCRHPHDFVIVQEGRYALLSKTDVLASFIGRNYSYTFCVNSKQTIDFSCYRVSDRNGATYFVAPTDFDRVLIRGPVGFYKCPQTYESLYDDQLSLIRDERQCATFLTVSSYGVRTDSGDCVLLYRYALFKDYPEVWNGCQRYSVGVNGNASYDCRFRAAAEPWNYPTREEVSRCAEYAIRVECSSVKFDSEADSRYFYAGHGMGEMTQNKIDRDSCQALGVEGFVTVGSYSRAATIGGCGILLAVVAVAVRVMCLLSSVKAWWMRSTEYKATLVEFFIQPENEPSSCASTCPVIGLYAVATSVRNTSICAAVEHSGANSSETELGETPNSKDIFGNAEKLPLSECRHPHDFVIVQEGRYALLSKTDVLPSFIGRNYSYTFCVNSKQTIDFSCYRVSDRNGVTYFVAPTDYDRVLIRGPVGFYKCPQTYESLYDDQLSLIRDERQCATFLTVSSYGVRTDSGDCILLYRYALFKDYPEVWNGCQRYSGGVIGNASYDCRFRAAREPWNYPTREEVSRCAEYAPRVECSCVKFDSKADARYFHAGRGMGEMTQNKMDSDSCQALGEEVFRVFGSYSRAATIHPYNAVEALHGTSIVGALIYAPLASVLRFSPSATQRGWKLCAQKDDAQCPISRSLFGKMGMSLVAHVYHQVGAVWIVLALLRITLVFAPQTSYIHPDEFFQSTEVVAGDLFGIKVHRTWEFTSLHPIRSAAVIYMTAGLPLCVLKCIWYLIGAPGTVPSPYMLLVVPRLFACLASFACDYAVYHLSAPSRRIKSLGLFASSYVALVFYTRTFSNSVESWLLALLLVCVKNVVQGDQLKLKDSQVKVSRSYAISPRFCALEHSTGPVSCASPCQPLSSGCSAELPALLKPRSVAVMP</sequence>
<comment type="caution">
    <text evidence="13">The sequence shown here is derived from an EMBL/GenBank/DDBJ whole genome shotgun (WGS) entry which is preliminary data.</text>
</comment>
<keyword evidence="7 11" id="KW-0256">Endoplasmic reticulum</keyword>
<feature type="transmembrane region" description="Helical" evidence="11">
    <location>
        <begin position="818"/>
        <end position="837"/>
    </location>
</feature>
<feature type="transmembrane region" description="Helical" evidence="11">
    <location>
        <begin position="786"/>
        <end position="806"/>
    </location>
</feature>
<keyword evidence="6 11" id="KW-0812">Transmembrane</keyword>
<keyword evidence="8 11" id="KW-1133">Transmembrane helix</keyword>
<dbReference type="InterPro" id="IPR005599">
    <property type="entry name" value="GPI_mannosylTrfase"/>
</dbReference>
<evidence type="ECO:0000256" key="7">
    <source>
        <dbReference type="ARBA" id="ARBA00022824"/>
    </source>
</evidence>
<keyword evidence="14" id="KW-1185">Reference proteome</keyword>
<comment type="pathway">
    <text evidence="2">Glycolipid biosynthesis; glycosylphosphatidylinositol-anchor biosynthesis.</text>
</comment>
<dbReference type="Proteomes" id="UP001321473">
    <property type="component" value="Unassembled WGS sequence"/>
</dbReference>
<evidence type="ECO:0000256" key="4">
    <source>
        <dbReference type="ARBA" id="ARBA00022676"/>
    </source>
</evidence>
<keyword evidence="12" id="KW-0732">Signal</keyword>
<evidence type="ECO:0000313" key="14">
    <source>
        <dbReference type="Proteomes" id="UP001321473"/>
    </source>
</evidence>
<keyword evidence="3" id="KW-0337">GPI-anchor biosynthesis</keyword>
<keyword evidence="5" id="KW-0808">Transferase</keyword>
<name>A0AAQ4FFY5_AMBAM</name>
<evidence type="ECO:0000313" key="13">
    <source>
        <dbReference type="EMBL" id="KAK8786149.1"/>
    </source>
</evidence>
<proteinExistence type="inferred from homology"/>
<evidence type="ECO:0000256" key="3">
    <source>
        <dbReference type="ARBA" id="ARBA00022502"/>
    </source>
</evidence>
<dbReference type="PANTHER" id="PTHR22760">
    <property type="entry name" value="GLYCOSYLTRANSFERASE"/>
    <property type="match status" value="1"/>
</dbReference>
<dbReference type="EMBL" id="JARKHS020002952">
    <property type="protein sequence ID" value="KAK8786149.1"/>
    <property type="molecule type" value="Genomic_DNA"/>
</dbReference>
<gene>
    <name evidence="13" type="ORF">V5799_007487</name>
</gene>
<comment type="caution">
    <text evidence="11">Lacks conserved residue(s) required for the propagation of feature annotation.</text>
</comment>
<dbReference type="GO" id="GO:0006506">
    <property type="term" value="P:GPI anchor biosynthetic process"/>
    <property type="evidence" value="ECO:0007669"/>
    <property type="project" value="UniProtKB-KW"/>
</dbReference>
<evidence type="ECO:0000256" key="11">
    <source>
        <dbReference type="RuleBase" id="RU363075"/>
    </source>
</evidence>
<feature type="signal peptide" evidence="12">
    <location>
        <begin position="1"/>
        <end position="26"/>
    </location>
</feature>
<evidence type="ECO:0000256" key="9">
    <source>
        <dbReference type="ARBA" id="ARBA00023136"/>
    </source>
</evidence>